<dbReference type="PANTHER" id="PTHR45943">
    <property type="entry name" value="E3 UBIQUITIN-PROTEIN LIGASE MYCBP2"/>
    <property type="match status" value="1"/>
</dbReference>
<evidence type="ECO:0000256" key="6">
    <source>
        <dbReference type="ARBA" id="ARBA00022679"/>
    </source>
</evidence>
<feature type="region of interest" description="Disordered" evidence="14">
    <location>
        <begin position="395"/>
        <end position="416"/>
    </location>
</feature>
<feature type="domain" description="DOC" evidence="16">
    <location>
        <begin position="980"/>
        <end position="1157"/>
    </location>
</feature>
<sequence length="1819" mass="205498">MRWLMTEPYIDPCNCEMLLETDELFSGKPLLITVVTKDQYGRISFNDKVTVELWITNAENCMQDVSVLSNMDKSKMRSIVYQPTYLNRARYVAITMMKSAQGYSFEELRLAHQSCSIAKEVLSVRCQQDGFYLAAWIPKRSGNYRIECRVDTFLIDQTQTIDIKNGLVTKKPANTNLCQTLKFSTATCNATDTRGIRIRIQPDLASNSIGNVPVGATLFFTQELENKDGVWLKLSEESTTLFCPGFSKRNAVWCLQYHKHLKKVLLIKEMETNSDRNDTSNSATMQSIVMVCEENYRIVAHEMQAGVPIRATPSKFARIFGFINAADVISSVGWVQNPEGIWIQLDRTVLAKFVQHASMGTLTGDGYCLVQENVASTAYFERIISPSTSVSAFNQRLQEESDDARQASTQTSPSSEEKVKLHITKARIRHEYQSRMKPTVKVPPQNTVSRNHIPYAMETTIADCIRSVFAAILWNEQLIYDAMACAAFLKFHPELQRLQFRNELTVTSNMFSELTEFNIPISLQILLALFKEISSAVLNVIEKHLILPSPPMALKTSAIDRKCSLTNTQVYFCELCERWFPSLITAHMSIAHPGCGRHAGGQGYNSLGKLTTGWTGNCGDGGTSYLTWYLLCQKCREYYLIKTESQRQKVKKLRARSFRISTGNTEPQTILKNNAVFLLQLNYANHASNDKEVLNDLVGSKETRTKHSEENLDYLFTIPSSFNPSLQGSSNSSQITRKISKPFDPIAALMPNHSVAPYASDPGPKRSRTDDDVSLPSSEPSVHPVEAIKRSRIGSIFNATESQLLLASPSNALKVIAQNKANPSSIHTTCQRPVMAFLIQHHNLQHLRDAMHLATSRAALFEKAFHTLNWLLRNTTNPLSVIDILWHFVNALHQQEMPQLIHPMKLTFLSGHFRSHMMAKFHTILNTVASVLKNYEHISLETLRCCLHSWMFNFLPEDQDLILKSQIIDTLSRIVSESNNDGSRTVDATDQNKSIIEIHKMEDLTAIMTIETISHPAMVPYLLDKNTDTFWESGDEEKGQTKIIKVRSNRSGSKFAHISIFVDNVKDDAHKVEHVCFAEQYEKEYRKIKSRLIDSDFRGWIKCSINQNCSLIIIELKSSDHHVRLRQLQVLGRNPQLPETSVATFKHSPSIFMHFDTITSDAFELFRLIASFAFGNESTKDEELQQQVLNILFSKSQLNSLQSYVSTQIVVALEREISLLKDKIKRNYSYSLGLISMLLQISNVKFQKFVNNQTLLASLTELVLFSPENIQRPTLELLEYIFGFFDVKMINDVNHVIDNLLLSMIKAGSFQLRSIPIDITRQINVRESMINDPSLAWHLNRTTSLKIAQEIRKLLSSLCSASSQYGSEWSNAIKRRVAECLTDSVIVNSSYKDSPLIVKSKVFWMAMASLAVIRSEDWLNCSPVWRQTVADIRATIAYCENHDDGSTVASVACGQCGDVNLCGDCSTTIHLPRAKRGHVLRQLASAGASLQIVVHETGCRLKTNRMAILVDYTSLNGLIDFRKDIQSNMNSSSLLLGVPKCRFCGFNNATGMHDTCYEQECQEKLAMACKKVLPCGHLCGGIIDEKICLPCLKCHNSPHLRQDAEDICVICFTDTLSSAPSIQLSSCSHVFHYKCCSTVLLKRWHSARITFSFMDCPVCKLEMAHESLDHLLKPLQELKDDVGKKAALRLTYDGMSSVKEEEKLEYAMKRYAYYQCYKCGRAYFGGEAQCQVNNDVNYDPSELLCGACSDVSQAQICPQHGTDFLEYKCRYCCSIAVFFCFGTTHFCSQCHDEFQRLISMPKNQMPQCPVGPKFTMLTP</sequence>
<dbReference type="GO" id="GO:0007411">
    <property type="term" value="P:axon guidance"/>
    <property type="evidence" value="ECO:0007669"/>
    <property type="project" value="TreeGrafter"/>
</dbReference>
<reference evidence="18" key="1">
    <citation type="submission" date="2022-11" db="UniProtKB">
        <authorList>
            <consortium name="WormBaseParasite"/>
        </authorList>
    </citation>
    <scope>IDENTIFICATION</scope>
</reference>
<evidence type="ECO:0000256" key="2">
    <source>
        <dbReference type="ARBA" id="ARBA00004489"/>
    </source>
</evidence>
<dbReference type="PROSITE" id="PS51284">
    <property type="entry name" value="DOC"/>
    <property type="match status" value="1"/>
</dbReference>
<evidence type="ECO:0000256" key="10">
    <source>
        <dbReference type="ARBA" id="ARBA00022786"/>
    </source>
</evidence>
<dbReference type="InterPro" id="IPR001841">
    <property type="entry name" value="Znf_RING"/>
</dbReference>
<evidence type="ECO:0000256" key="11">
    <source>
        <dbReference type="ARBA" id="ARBA00022833"/>
    </source>
</evidence>
<evidence type="ECO:0000256" key="4">
    <source>
        <dbReference type="ARBA" id="ARBA00005415"/>
    </source>
</evidence>
<keyword evidence="11" id="KW-0862">Zinc</keyword>
<dbReference type="InterPro" id="IPR008979">
    <property type="entry name" value="Galactose-bd-like_sf"/>
</dbReference>
<dbReference type="PANTHER" id="PTHR45943:SF1">
    <property type="entry name" value="E3 UBIQUITIN-PROTEIN LIGASE MYCBP2"/>
    <property type="match status" value="1"/>
</dbReference>
<evidence type="ECO:0000256" key="8">
    <source>
        <dbReference type="ARBA" id="ARBA00022737"/>
    </source>
</evidence>
<evidence type="ECO:0000313" key="17">
    <source>
        <dbReference type="Proteomes" id="UP000887565"/>
    </source>
</evidence>
<dbReference type="SUPFAM" id="SSF49785">
    <property type="entry name" value="Galactose-binding domain-like"/>
    <property type="match status" value="1"/>
</dbReference>
<feature type="region of interest" description="Disordered" evidence="14">
    <location>
        <begin position="753"/>
        <end position="782"/>
    </location>
</feature>
<evidence type="ECO:0000259" key="15">
    <source>
        <dbReference type="PROSITE" id="PS50089"/>
    </source>
</evidence>
<dbReference type="SUPFAM" id="SSF57850">
    <property type="entry name" value="RING/U-box"/>
    <property type="match status" value="1"/>
</dbReference>
<keyword evidence="12" id="KW-0966">Cell projection</keyword>
<dbReference type="OMA" id="TIAYCEN"/>
<comment type="catalytic activity">
    <reaction evidence="1">
        <text>[E2 ubiquitin-conjugating enzyme]-S-ubiquitinyl-L-cysteine + [acceptor protein]-L-threonine = [E2 ubiquitin-conjugating enzyme]-L-cysteine + [acceptor protein]-3-O-ubiquitinyl-L-threonine.</text>
        <dbReference type="EC" id="2.3.2.33"/>
    </reaction>
</comment>
<dbReference type="GO" id="GO:0008582">
    <property type="term" value="P:regulation of synaptic assembly at neuromuscular junction"/>
    <property type="evidence" value="ECO:0007669"/>
    <property type="project" value="TreeGrafter"/>
</dbReference>
<name>A0A915IBF2_ROMCU</name>
<comment type="pathway">
    <text evidence="3">Protein modification; protein ubiquitination.</text>
</comment>
<keyword evidence="8" id="KW-0677">Repeat</keyword>
<evidence type="ECO:0000256" key="3">
    <source>
        <dbReference type="ARBA" id="ARBA00004906"/>
    </source>
</evidence>
<protein>
    <recommendedName>
        <fullName evidence="5">RCR-type E3 ubiquitin transferase</fullName>
        <ecNumber evidence="5">2.3.2.33</ecNumber>
    </recommendedName>
</protein>
<dbReference type="FunFam" id="3.30.40.10:FF:000078">
    <property type="entry name" value="E3 ubiquitin-protein ligase MYCBP2 isoform X1"/>
    <property type="match status" value="1"/>
</dbReference>
<dbReference type="GO" id="GO:0005634">
    <property type="term" value="C:nucleus"/>
    <property type="evidence" value="ECO:0007669"/>
    <property type="project" value="TreeGrafter"/>
</dbReference>
<evidence type="ECO:0000256" key="12">
    <source>
        <dbReference type="ARBA" id="ARBA00023273"/>
    </source>
</evidence>
<keyword evidence="17" id="KW-1185">Reference proteome</keyword>
<keyword evidence="6" id="KW-0808">Transferase</keyword>
<dbReference type="InterPro" id="IPR013083">
    <property type="entry name" value="Znf_RING/FYVE/PHD"/>
</dbReference>
<keyword evidence="7" id="KW-0479">Metal-binding</keyword>
<evidence type="ECO:0000256" key="14">
    <source>
        <dbReference type="SAM" id="MobiDB-lite"/>
    </source>
</evidence>
<evidence type="ECO:0000313" key="18">
    <source>
        <dbReference type="WBParaSite" id="nRc.2.0.1.t10586-RA"/>
    </source>
</evidence>
<keyword evidence="9 13" id="KW-0863">Zinc-finger</keyword>
<evidence type="ECO:0000256" key="7">
    <source>
        <dbReference type="ARBA" id="ARBA00022723"/>
    </source>
</evidence>
<feature type="domain" description="RING-type" evidence="15">
    <location>
        <begin position="1608"/>
        <end position="1660"/>
    </location>
</feature>
<dbReference type="EC" id="2.3.2.33" evidence="5"/>
<proteinExistence type="inferred from homology"/>
<dbReference type="GO" id="GO:0008270">
    <property type="term" value="F:zinc ion binding"/>
    <property type="evidence" value="ECO:0007669"/>
    <property type="project" value="UniProtKB-KW"/>
</dbReference>
<dbReference type="Proteomes" id="UP000887565">
    <property type="component" value="Unplaced"/>
</dbReference>
<comment type="subcellular location">
    <subcellularLocation>
        <location evidence="2">Cell projection</location>
        <location evidence="2">Axon</location>
    </subcellularLocation>
</comment>
<dbReference type="PROSITE" id="PS50089">
    <property type="entry name" value="ZF_RING_2"/>
    <property type="match status" value="1"/>
</dbReference>
<dbReference type="Gene3D" id="2.60.120.260">
    <property type="entry name" value="Galactose-binding domain-like"/>
    <property type="match status" value="1"/>
</dbReference>
<evidence type="ECO:0000256" key="9">
    <source>
        <dbReference type="ARBA" id="ARBA00022771"/>
    </source>
</evidence>
<dbReference type="GO" id="GO:0030424">
    <property type="term" value="C:axon"/>
    <property type="evidence" value="ECO:0007669"/>
    <property type="project" value="UniProtKB-SubCell"/>
</dbReference>
<dbReference type="SMART" id="SM00184">
    <property type="entry name" value="RING"/>
    <property type="match status" value="1"/>
</dbReference>
<keyword evidence="10" id="KW-0833">Ubl conjugation pathway</keyword>
<dbReference type="InterPro" id="IPR004939">
    <property type="entry name" value="APC_su10/DOC_dom"/>
</dbReference>
<evidence type="ECO:0000256" key="13">
    <source>
        <dbReference type="PROSITE-ProRule" id="PRU00175"/>
    </source>
</evidence>
<organism evidence="17 18">
    <name type="scientific">Romanomermis culicivorax</name>
    <name type="common">Nematode worm</name>
    <dbReference type="NCBI Taxonomy" id="13658"/>
    <lineage>
        <taxon>Eukaryota</taxon>
        <taxon>Metazoa</taxon>
        <taxon>Ecdysozoa</taxon>
        <taxon>Nematoda</taxon>
        <taxon>Enoplea</taxon>
        <taxon>Dorylaimia</taxon>
        <taxon>Mermithida</taxon>
        <taxon>Mermithoidea</taxon>
        <taxon>Mermithidae</taxon>
        <taxon>Romanomermis</taxon>
    </lineage>
</organism>
<dbReference type="GO" id="GO:0061630">
    <property type="term" value="F:ubiquitin protein ligase activity"/>
    <property type="evidence" value="ECO:0007669"/>
    <property type="project" value="UniProtKB-EC"/>
</dbReference>
<dbReference type="GO" id="GO:0099174">
    <property type="term" value="P:regulation of presynapse organization"/>
    <property type="evidence" value="ECO:0007669"/>
    <property type="project" value="UniProtKB-ARBA"/>
</dbReference>
<comment type="similarity">
    <text evidence="4">Belongs to the RING-Cys relay (RCR) family.</text>
</comment>
<evidence type="ECO:0000256" key="1">
    <source>
        <dbReference type="ARBA" id="ARBA00000333"/>
    </source>
</evidence>
<dbReference type="GO" id="GO:0005886">
    <property type="term" value="C:plasma membrane"/>
    <property type="evidence" value="ECO:0007669"/>
    <property type="project" value="TreeGrafter"/>
</dbReference>
<accession>A0A915IBF2</accession>
<dbReference type="CDD" id="cd16463">
    <property type="entry name" value="RING-H2_PHR"/>
    <property type="match status" value="1"/>
</dbReference>
<evidence type="ECO:0000259" key="16">
    <source>
        <dbReference type="PROSITE" id="PS51284"/>
    </source>
</evidence>
<dbReference type="SMART" id="SM01337">
    <property type="entry name" value="APC10"/>
    <property type="match status" value="1"/>
</dbReference>
<dbReference type="Gene3D" id="3.30.40.10">
    <property type="entry name" value="Zinc/RING finger domain, C3HC4 (zinc finger)"/>
    <property type="match status" value="1"/>
</dbReference>
<dbReference type="WBParaSite" id="nRc.2.0.1.t10586-RA">
    <property type="protein sequence ID" value="nRc.2.0.1.t10586-RA"/>
    <property type="gene ID" value="nRc.2.0.1.g10586"/>
</dbReference>
<evidence type="ECO:0000256" key="5">
    <source>
        <dbReference type="ARBA" id="ARBA00012249"/>
    </source>
</evidence>